<keyword evidence="1" id="KW-1133">Transmembrane helix</keyword>
<keyword evidence="3" id="KW-1185">Reference proteome</keyword>
<organism evidence="2 3">
    <name type="scientific">Portunus trituberculatus</name>
    <name type="common">Swimming crab</name>
    <name type="synonym">Neptunus trituberculatus</name>
    <dbReference type="NCBI Taxonomy" id="210409"/>
    <lineage>
        <taxon>Eukaryota</taxon>
        <taxon>Metazoa</taxon>
        <taxon>Ecdysozoa</taxon>
        <taxon>Arthropoda</taxon>
        <taxon>Crustacea</taxon>
        <taxon>Multicrustacea</taxon>
        <taxon>Malacostraca</taxon>
        <taxon>Eumalacostraca</taxon>
        <taxon>Eucarida</taxon>
        <taxon>Decapoda</taxon>
        <taxon>Pleocyemata</taxon>
        <taxon>Brachyura</taxon>
        <taxon>Eubrachyura</taxon>
        <taxon>Portunoidea</taxon>
        <taxon>Portunidae</taxon>
        <taxon>Portuninae</taxon>
        <taxon>Portunus</taxon>
    </lineage>
</organism>
<dbReference type="EMBL" id="VSRR010014967">
    <property type="protein sequence ID" value="MPC57658.1"/>
    <property type="molecule type" value="Genomic_DNA"/>
</dbReference>
<dbReference type="Proteomes" id="UP000324222">
    <property type="component" value="Unassembled WGS sequence"/>
</dbReference>
<feature type="transmembrane region" description="Helical" evidence="1">
    <location>
        <begin position="27"/>
        <end position="47"/>
    </location>
</feature>
<gene>
    <name evidence="2" type="ORF">E2C01_051643</name>
</gene>
<sequence>MSVPHEATTVSTLALPLHDGDSEEGGFLYYEAWMFGGHVMVVVWLLVRGSDLRHVVGFGSILWLIINT</sequence>
<reference evidence="2 3" key="1">
    <citation type="submission" date="2019-05" db="EMBL/GenBank/DDBJ databases">
        <title>Another draft genome of Portunus trituberculatus and its Hox gene families provides insights of decapod evolution.</title>
        <authorList>
            <person name="Jeong J.-H."/>
            <person name="Song I."/>
            <person name="Kim S."/>
            <person name="Choi T."/>
            <person name="Kim D."/>
            <person name="Ryu S."/>
            <person name="Kim W."/>
        </authorList>
    </citation>
    <scope>NUCLEOTIDE SEQUENCE [LARGE SCALE GENOMIC DNA]</scope>
    <source>
        <tissue evidence="2">Muscle</tissue>
    </source>
</reference>
<keyword evidence="1" id="KW-0812">Transmembrane</keyword>
<protein>
    <submittedName>
        <fullName evidence="2">Uncharacterized protein</fullName>
    </submittedName>
</protein>
<evidence type="ECO:0000313" key="2">
    <source>
        <dbReference type="EMBL" id="MPC57658.1"/>
    </source>
</evidence>
<name>A0A5B7GKW3_PORTR</name>
<evidence type="ECO:0000256" key="1">
    <source>
        <dbReference type="SAM" id="Phobius"/>
    </source>
</evidence>
<comment type="caution">
    <text evidence="2">The sequence shown here is derived from an EMBL/GenBank/DDBJ whole genome shotgun (WGS) entry which is preliminary data.</text>
</comment>
<evidence type="ECO:0000313" key="3">
    <source>
        <dbReference type="Proteomes" id="UP000324222"/>
    </source>
</evidence>
<keyword evidence="1" id="KW-0472">Membrane</keyword>
<dbReference type="AlphaFoldDB" id="A0A5B7GKW3"/>
<proteinExistence type="predicted"/>
<accession>A0A5B7GKW3</accession>